<keyword evidence="4" id="KW-1185">Reference proteome</keyword>
<evidence type="ECO:0000256" key="1">
    <source>
        <dbReference type="SAM" id="Phobius"/>
    </source>
</evidence>
<keyword evidence="1" id="KW-0472">Membrane</keyword>
<feature type="transmembrane region" description="Helical" evidence="1">
    <location>
        <begin position="78"/>
        <end position="95"/>
    </location>
</feature>
<keyword evidence="1" id="KW-1133">Transmembrane helix</keyword>
<name>A0A251X4M0_9GAMM</name>
<dbReference type="AlphaFoldDB" id="A0A251X4M0"/>
<feature type="domain" description="Heparan-alpha-glucosaminide N-acetyltransferase catalytic" evidence="2">
    <location>
        <begin position="4"/>
        <end position="219"/>
    </location>
</feature>
<dbReference type="Proteomes" id="UP000194798">
    <property type="component" value="Unassembled WGS sequence"/>
</dbReference>
<comment type="caution">
    <text evidence="3">The sequence shown here is derived from an EMBL/GenBank/DDBJ whole genome shotgun (WGS) entry which is preliminary data.</text>
</comment>
<sequence>MHTRYFTVDVLRGGAVVMMIAYHICYDLTLFGWAQFALNQHPFWLGWRAVIVGCFVAIVGVSVMLSPAYNWRSLVKRVGIIGGAAVAISVVSYGLFGLRFIFFGILHFIALASIIAVLFRRAYGFNLILGISLWLIGMTVQHEFFNQAQWQWVGLMTHKPATEDYVPFLPWFGVMLVGMFAGRYLQLHPTCCFIPKNKLTQSLSQLGQYSLWIYLLHQPILFALFGLLQWLL</sequence>
<keyword evidence="1" id="KW-0812">Transmembrane</keyword>
<feature type="transmembrane region" description="Helical" evidence="1">
    <location>
        <begin position="126"/>
        <end position="145"/>
    </location>
</feature>
<dbReference type="RefSeq" id="WP_086489006.1">
    <property type="nucleotide sequence ID" value="NZ_MSLT01000023.1"/>
</dbReference>
<evidence type="ECO:0000259" key="2">
    <source>
        <dbReference type="Pfam" id="PF07786"/>
    </source>
</evidence>
<feature type="transmembrane region" description="Helical" evidence="1">
    <location>
        <begin position="206"/>
        <end position="231"/>
    </location>
</feature>
<feature type="transmembrane region" description="Helical" evidence="1">
    <location>
        <begin position="101"/>
        <end position="119"/>
    </location>
</feature>
<accession>A0A251X4M0</accession>
<feature type="transmembrane region" description="Helical" evidence="1">
    <location>
        <begin position="12"/>
        <end position="33"/>
    </location>
</feature>
<dbReference type="EMBL" id="MSLT01000023">
    <property type="protein sequence ID" value="OUD12092.1"/>
    <property type="molecule type" value="Genomic_DNA"/>
</dbReference>
<reference evidence="3 4" key="1">
    <citation type="submission" date="2016-12" db="EMBL/GenBank/DDBJ databases">
        <title>Thioflexothrix psekupsii D3 genome sequencing and assembly.</title>
        <authorList>
            <person name="Fomenkov A."/>
            <person name="Vincze T."/>
            <person name="Grabovich M."/>
            <person name="Anton B.P."/>
            <person name="Dubinina G."/>
            <person name="Orlova M."/>
            <person name="Belousova E."/>
            <person name="Roberts R.J."/>
        </authorList>
    </citation>
    <scope>NUCLEOTIDE SEQUENCE [LARGE SCALE GENOMIC DNA]</scope>
    <source>
        <strain evidence="3">D3</strain>
    </source>
</reference>
<proteinExistence type="predicted"/>
<dbReference type="OrthoDB" id="9807591at2"/>
<dbReference type="Pfam" id="PF07786">
    <property type="entry name" value="HGSNAT_cat"/>
    <property type="match status" value="1"/>
</dbReference>
<feature type="transmembrane region" description="Helical" evidence="1">
    <location>
        <begin position="165"/>
        <end position="185"/>
    </location>
</feature>
<evidence type="ECO:0000313" key="3">
    <source>
        <dbReference type="EMBL" id="OUD12092.1"/>
    </source>
</evidence>
<evidence type="ECO:0000313" key="4">
    <source>
        <dbReference type="Proteomes" id="UP000194798"/>
    </source>
</evidence>
<organism evidence="3 4">
    <name type="scientific">Thioflexithrix psekupsensis</name>
    <dbReference type="NCBI Taxonomy" id="1570016"/>
    <lineage>
        <taxon>Bacteria</taxon>
        <taxon>Pseudomonadati</taxon>
        <taxon>Pseudomonadota</taxon>
        <taxon>Gammaproteobacteria</taxon>
        <taxon>Thiotrichales</taxon>
        <taxon>Thioflexithrix</taxon>
    </lineage>
</organism>
<dbReference type="InterPro" id="IPR012429">
    <property type="entry name" value="HGSNAT_cat"/>
</dbReference>
<gene>
    <name evidence="3" type="ORF">TPSD3_13255</name>
</gene>
<protein>
    <recommendedName>
        <fullName evidence="2">Heparan-alpha-glucosaminide N-acetyltransferase catalytic domain-containing protein</fullName>
    </recommendedName>
</protein>
<feature type="transmembrane region" description="Helical" evidence="1">
    <location>
        <begin position="45"/>
        <end position="66"/>
    </location>
</feature>